<keyword evidence="2" id="KW-1185">Reference proteome</keyword>
<accession>A0A8J3W033</accession>
<comment type="caution">
    <text evidence="1">The sequence shown here is derived from an EMBL/GenBank/DDBJ whole genome shotgun (WGS) entry which is preliminary data.</text>
</comment>
<reference evidence="1" key="1">
    <citation type="submission" date="2021-01" db="EMBL/GenBank/DDBJ databases">
        <title>Whole genome shotgun sequence of Sphaerimonospora thailandensis NBRC 107569.</title>
        <authorList>
            <person name="Komaki H."/>
            <person name="Tamura T."/>
        </authorList>
    </citation>
    <scope>NUCLEOTIDE SEQUENCE</scope>
    <source>
        <strain evidence="1">NBRC 107569</strain>
    </source>
</reference>
<evidence type="ECO:0000313" key="2">
    <source>
        <dbReference type="Proteomes" id="UP000610966"/>
    </source>
</evidence>
<proteinExistence type="predicted"/>
<dbReference type="EMBL" id="BOOG01000030">
    <property type="protein sequence ID" value="GIH71117.1"/>
    <property type="molecule type" value="Genomic_DNA"/>
</dbReference>
<protein>
    <submittedName>
        <fullName evidence="1">Uncharacterized protein</fullName>
    </submittedName>
</protein>
<evidence type="ECO:0000313" key="1">
    <source>
        <dbReference type="EMBL" id="GIH71117.1"/>
    </source>
</evidence>
<dbReference type="AlphaFoldDB" id="A0A8J3W033"/>
<sequence length="161" mass="17749">MPSMFGFRRLPREVRTALALESGERVVSHARAAGDGHVVATTHALHLPGGLRLPWHLMDRAVWDEEGLTVTMTDGAVHTVRLPEPGLLPETIRERVTATIVASRRVPLEPGGGVRLVARRVPGYDTPRWEFIFDPGLDPEDPGLRALAEQALEEMRRSLGV</sequence>
<dbReference type="Proteomes" id="UP000610966">
    <property type="component" value="Unassembled WGS sequence"/>
</dbReference>
<gene>
    <name evidence="1" type="ORF">Mth01_33700</name>
</gene>
<name>A0A8J3W033_9ACTN</name>
<organism evidence="1 2">
    <name type="scientific">Sphaerimonospora thailandensis</name>
    <dbReference type="NCBI Taxonomy" id="795644"/>
    <lineage>
        <taxon>Bacteria</taxon>
        <taxon>Bacillati</taxon>
        <taxon>Actinomycetota</taxon>
        <taxon>Actinomycetes</taxon>
        <taxon>Streptosporangiales</taxon>
        <taxon>Streptosporangiaceae</taxon>
        <taxon>Sphaerimonospora</taxon>
    </lineage>
</organism>